<name>A0AAE3NCB1_9BURK</name>
<dbReference type="AlphaFoldDB" id="A0AAE3NCB1"/>
<feature type="domain" description="BPL/LPL catalytic" evidence="2">
    <location>
        <begin position="11"/>
        <end position="204"/>
    </location>
</feature>
<dbReference type="Proteomes" id="UP001212602">
    <property type="component" value="Unassembled WGS sequence"/>
</dbReference>
<dbReference type="Pfam" id="PF03099">
    <property type="entry name" value="BPL_LplA_LipB"/>
    <property type="match status" value="1"/>
</dbReference>
<dbReference type="EMBL" id="JAQIPB010000010">
    <property type="protein sequence ID" value="MDA7418494.1"/>
    <property type="molecule type" value="Genomic_DNA"/>
</dbReference>
<dbReference type="InterPro" id="IPR045864">
    <property type="entry name" value="aa-tRNA-synth_II/BPL/LPL"/>
</dbReference>
<comment type="caution">
    <text evidence="3">The sequence shown here is derived from an EMBL/GenBank/DDBJ whole genome shotgun (WGS) entry which is preliminary data.</text>
</comment>
<dbReference type="CDD" id="cd16442">
    <property type="entry name" value="BPL"/>
    <property type="match status" value="1"/>
</dbReference>
<dbReference type="Gene3D" id="2.30.30.100">
    <property type="match status" value="1"/>
</dbReference>
<dbReference type="SUPFAM" id="SSF55681">
    <property type="entry name" value="Class II aaRS and biotin synthetases"/>
    <property type="match status" value="1"/>
</dbReference>
<accession>A0AAE3NCB1</accession>
<gene>
    <name evidence="3" type="ORF">PGB34_19155</name>
</gene>
<dbReference type="PANTHER" id="PTHR12835">
    <property type="entry name" value="BIOTIN PROTEIN LIGASE"/>
    <property type="match status" value="1"/>
</dbReference>
<dbReference type="Gene3D" id="3.30.930.10">
    <property type="entry name" value="Bira Bifunctional Protein, Domain 2"/>
    <property type="match status" value="1"/>
</dbReference>
<evidence type="ECO:0000313" key="3">
    <source>
        <dbReference type="EMBL" id="MDA7418494.1"/>
    </source>
</evidence>
<dbReference type="InterPro" id="IPR004408">
    <property type="entry name" value="Biotin_CoA_COase_ligase"/>
</dbReference>
<keyword evidence="4" id="KW-1185">Reference proteome</keyword>
<evidence type="ECO:0000256" key="1">
    <source>
        <dbReference type="ARBA" id="ARBA00022598"/>
    </source>
</evidence>
<evidence type="ECO:0000313" key="4">
    <source>
        <dbReference type="Proteomes" id="UP001212602"/>
    </source>
</evidence>
<evidence type="ECO:0000259" key="2">
    <source>
        <dbReference type="PROSITE" id="PS51733"/>
    </source>
</evidence>
<dbReference type="NCBIfam" id="TIGR00121">
    <property type="entry name" value="birA_ligase"/>
    <property type="match status" value="1"/>
</dbReference>
<protein>
    <submittedName>
        <fullName evidence="3">Biotin--[acetyl-CoA-carboxylase] ligase</fullName>
        <ecNumber evidence="3">6.3.4.15</ecNumber>
    </submittedName>
</protein>
<dbReference type="PROSITE" id="PS51733">
    <property type="entry name" value="BPL_LPL_CATALYTIC"/>
    <property type="match status" value="1"/>
</dbReference>
<dbReference type="RefSeq" id="WP_271429710.1">
    <property type="nucleotide sequence ID" value="NZ_JAQIPB010000010.1"/>
</dbReference>
<dbReference type="EC" id="6.3.4.15" evidence="3"/>
<keyword evidence="1 3" id="KW-0436">Ligase</keyword>
<organism evidence="3 4">
    <name type="scientific">Xenophilus arseniciresistens</name>
    <dbReference type="NCBI Taxonomy" id="1283306"/>
    <lineage>
        <taxon>Bacteria</taxon>
        <taxon>Pseudomonadati</taxon>
        <taxon>Pseudomonadota</taxon>
        <taxon>Betaproteobacteria</taxon>
        <taxon>Burkholderiales</taxon>
        <taxon>Comamonadaceae</taxon>
        <taxon>Xenophilus</taxon>
    </lineage>
</organism>
<dbReference type="GO" id="GO:0004077">
    <property type="term" value="F:biotin--[biotin carboxyl-carrier protein] ligase activity"/>
    <property type="evidence" value="ECO:0007669"/>
    <property type="project" value="UniProtKB-EC"/>
</dbReference>
<reference evidence="3" key="1">
    <citation type="submission" date="2023-01" db="EMBL/GenBank/DDBJ databases">
        <title>Xenophilus mangrovi sp. nov., isolated from soil of Mangrove nature reserve.</title>
        <authorList>
            <person name="Xu S."/>
            <person name="Liu Z."/>
            <person name="Xu Y."/>
        </authorList>
    </citation>
    <scope>NUCLEOTIDE SEQUENCE</scope>
    <source>
        <strain evidence="3">YW8</strain>
    </source>
</reference>
<proteinExistence type="predicted"/>
<sequence>MSAPVPEDTQLQPLREALAQAWPGLRLEWRKEVDSTNLELMRRARAGEAEPVLLVAQRQTAGRGRLGRAWQSAQQVQDPAASLTFSLGLPLAPQDWSGLSLAVGVSVAESLDADGAAGLRLKWPNDLWVQQRKLGGILIETAALAAERVRRYVVIGIGLNIGERPGTDMRTPPAWVRQWWPQATPLGALAALAPALAGEVRRFEHAGFAPVQPRFAARDALMGQDVHLSDGREGRCEGVGPGGELRVRTAQGLEEISSAEVSVRPRGMAL</sequence>
<dbReference type="InterPro" id="IPR004143">
    <property type="entry name" value="BPL_LPL_catalytic"/>
</dbReference>
<dbReference type="GO" id="GO:0005737">
    <property type="term" value="C:cytoplasm"/>
    <property type="evidence" value="ECO:0007669"/>
    <property type="project" value="TreeGrafter"/>
</dbReference>
<dbReference type="PANTHER" id="PTHR12835:SF5">
    <property type="entry name" value="BIOTIN--PROTEIN LIGASE"/>
    <property type="match status" value="1"/>
</dbReference>